<gene>
    <name evidence="2" type="ORF">CQW23_27908</name>
</gene>
<dbReference type="Proteomes" id="UP000224567">
    <property type="component" value="Unassembled WGS sequence"/>
</dbReference>
<dbReference type="GO" id="GO:0000244">
    <property type="term" value="P:spliceosomal tri-snRNP complex assembly"/>
    <property type="evidence" value="ECO:0007669"/>
    <property type="project" value="InterPro"/>
</dbReference>
<sequence length="412" mass="46104">MVSALIGASAVGSPQEVTYTNSSEYDCNPECNQYSQEDQHIESKPFQEENVNLEKIMHTLFKNIDERTAYNYKVTMDLTMKGFMGPSVASRIKGYYKLELKDLRQGIENGKVAEAKEINPLTFDTLNGRTCLHCAAYYGNSDCLKTILCAFQTSHIESSWGYVWFVNVKDGKGETPLHLAARQRSYFARQCMGADQLQRDDSEYQFFPSFKLAKFCTTKYSYELAESCLLILKRNPSYAEPLPSPSVIEGRYERGHIQFIIGALVELWLDFSDGGEGDGKNYSLISYLSNKLQSELQIGPVVAGKFVNAYSTNDWMLGVAFCARLTFPDLDSLVNHPIDYARVVKRIGNEMDSSLVDLQGLLPLAITMVVTVTASTTTGKTLLEHVLERTLEACDRILAFSGRDRIASGINS</sequence>
<proteinExistence type="predicted"/>
<reference evidence="3" key="2">
    <citation type="journal article" date="2017" name="J. Anim. Genet.">
        <title>Multiple reference genome sequences of hot pepper reveal the massive evolution of plant disease resistance genes by retroduplication.</title>
        <authorList>
            <person name="Kim S."/>
            <person name="Park J."/>
            <person name="Yeom S.-I."/>
            <person name="Kim Y.-M."/>
            <person name="Seo E."/>
            <person name="Kim K.-T."/>
            <person name="Kim M.-S."/>
            <person name="Lee J.M."/>
            <person name="Cheong K."/>
            <person name="Shin H.-S."/>
            <person name="Kim S.-B."/>
            <person name="Han K."/>
            <person name="Lee J."/>
            <person name="Park M."/>
            <person name="Lee H.-A."/>
            <person name="Lee H.-Y."/>
            <person name="Lee Y."/>
            <person name="Oh S."/>
            <person name="Lee J.H."/>
            <person name="Choi E."/>
            <person name="Choi E."/>
            <person name="Lee S.E."/>
            <person name="Jeon J."/>
            <person name="Kim H."/>
            <person name="Choi G."/>
            <person name="Song H."/>
            <person name="Lee J."/>
            <person name="Lee S.-C."/>
            <person name="Kwon J.-K."/>
            <person name="Lee H.-Y."/>
            <person name="Koo N."/>
            <person name="Hong Y."/>
            <person name="Kim R.W."/>
            <person name="Kang W.-H."/>
            <person name="Huh J.H."/>
            <person name="Kang B.-C."/>
            <person name="Yang T.-J."/>
            <person name="Lee Y.-H."/>
            <person name="Bennetzen J.L."/>
            <person name="Choi D."/>
        </authorList>
    </citation>
    <scope>NUCLEOTIDE SEQUENCE [LARGE SCALE GENOMIC DNA]</scope>
    <source>
        <strain evidence="3">cv. PBC81</strain>
    </source>
</reference>
<comment type="caution">
    <text evidence="2">The sequence shown here is derived from an EMBL/GenBank/DDBJ whole genome shotgun (WGS) entry which is preliminary data.</text>
</comment>
<evidence type="ECO:0000313" key="2">
    <source>
        <dbReference type="EMBL" id="PHT31571.1"/>
    </source>
</evidence>
<dbReference type="InterPro" id="IPR002687">
    <property type="entry name" value="Nop_dom"/>
</dbReference>
<dbReference type="SMART" id="SM00248">
    <property type="entry name" value="ANK"/>
    <property type="match status" value="2"/>
</dbReference>
<organism evidence="2 3">
    <name type="scientific">Capsicum baccatum</name>
    <name type="common">Peruvian pepper</name>
    <dbReference type="NCBI Taxonomy" id="33114"/>
    <lineage>
        <taxon>Eukaryota</taxon>
        <taxon>Viridiplantae</taxon>
        <taxon>Streptophyta</taxon>
        <taxon>Embryophyta</taxon>
        <taxon>Tracheophyta</taxon>
        <taxon>Spermatophyta</taxon>
        <taxon>Magnoliopsida</taxon>
        <taxon>eudicotyledons</taxon>
        <taxon>Gunneridae</taxon>
        <taxon>Pentapetalae</taxon>
        <taxon>asterids</taxon>
        <taxon>lamiids</taxon>
        <taxon>Solanales</taxon>
        <taxon>Solanaceae</taxon>
        <taxon>Solanoideae</taxon>
        <taxon>Capsiceae</taxon>
        <taxon>Capsicum</taxon>
    </lineage>
</organism>
<feature type="domain" description="Nop" evidence="1">
    <location>
        <begin position="325"/>
        <end position="400"/>
    </location>
</feature>
<dbReference type="SUPFAM" id="SSF89124">
    <property type="entry name" value="Nop domain"/>
    <property type="match status" value="1"/>
</dbReference>
<protein>
    <submittedName>
        <fullName evidence="2">E3 ubiquitin-protein ligase XB3</fullName>
    </submittedName>
</protein>
<dbReference type="InterPro" id="IPR036070">
    <property type="entry name" value="Nop_dom_sf"/>
</dbReference>
<dbReference type="Pfam" id="PF12796">
    <property type="entry name" value="Ank_2"/>
    <property type="match status" value="1"/>
</dbReference>
<dbReference type="InterPro" id="IPR002110">
    <property type="entry name" value="Ankyrin_rpt"/>
</dbReference>
<keyword evidence="3" id="KW-1185">Reference proteome</keyword>
<dbReference type="PANTHER" id="PTHR13904:SF3">
    <property type="entry name" value="NOP DOMAIN-CONTAINING PROTEIN"/>
    <property type="match status" value="1"/>
</dbReference>
<dbReference type="OrthoDB" id="194358at2759"/>
<dbReference type="PANTHER" id="PTHR13904">
    <property type="entry name" value="PRE-MRNA SPLICING FACTOR PRP31"/>
    <property type="match status" value="1"/>
</dbReference>
<dbReference type="EMBL" id="MLFT02000012">
    <property type="protein sequence ID" value="PHT31571.1"/>
    <property type="molecule type" value="Genomic_DNA"/>
</dbReference>
<dbReference type="InterPro" id="IPR027105">
    <property type="entry name" value="Prp31"/>
</dbReference>
<dbReference type="GO" id="GO:0046540">
    <property type="term" value="C:U4/U6 x U5 tri-snRNP complex"/>
    <property type="evidence" value="ECO:0007669"/>
    <property type="project" value="InterPro"/>
</dbReference>
<accession>A0A2G2VF01</accession>
<dbReference type="GO" id="GO:0071011">
    <property type="term" value="C:precatalytic spliceosome"/>
    <property type="evidence" value="ECO:0007669"/>
    <property type="project" value="TreeGrafter"/>
</dbReference>
<name>A0A2G2VF01_CAPBA</name>
<reference evidence="2 3" key="1">
    <citation type="journal article" date="2017" name="Genome Biol.">
        <title>New reference genome sequences of hot pepper reveal the massive evolution of plant disease-resistance genes by retroduplication.</title>
        <authorList>
            <person name="Kim S."/>
            <person name="Park J."/>
            <person name="Yeom S.I."/>
            <person name="Kim Y.M."/>
            <person name="Seo E."/>
            <person name="Kim K.T."/>
            <person name="Kim M.S."/>
            <person name="Lee J.M."/>
            <person name="Cheong K."/>
            <person name="Shin H.S."/>
            <person name="Kim S.B."/>
            <person name="Han K."/>
            <person name="Lee J."/>
            <person name="Park M."/>
            <person name="Lee H.A."/>
            <person name="Lee H.Y."/>
            <person name="Lee Y."/>
            <person name="Oh S."/>
            <person name="Lee J.H."/>
            <person name="Choi E."/>
            <person name="Choi E."/>
            <person name="Lee S.E."/>
            <person name="Jeon J."/>
            <person name="Kim H."/>
            <person name="Choi G."/>
            <person name="Song H."/>
            <person name="Lee J."/>
            <person name="Lee S.C."/>
            <person name="Kwon J.K."/>
            <person name="Lee H.Y."/>
            <person name="Koo N."/>
            <person name="Hong Y."/>
            <person name="Kim R.W."/>
            <person name="Kang W.H."/>
            <person name="Huh J.H."/>
            <person name="Kang B.C."/>
            <person name="Yang T.J."/>
            <person name="Lee Y.H."/>
            <person name="Bennetzen J.L."/>
            <person name="Choi D."/>
        </authorList>
    </citation>
    <scope>NUCLEOTIDE SEQUENCE [LARGE SCALE GENOMIC DNA]</scope>
    <source>
        <strain evidence="3">cv. PBC81</strain>
    </source>
</reference>
<dbReference type="AlphaFoldDB" id="A0A2G2VF01"/>
<dbReference type="STRING" id="33114.A0A2G2VF01"/>
<dbReference type="GO" id="GO:0005687">
    <property type="term" value="C:U4 snRNP"/>
    <property type="evidence" value="ECO:0007669"/>
    <property type="project" value="TreeGrafter"/>
</dbReference>
<dbReference type="SUPFAM" id="SSF48403">
    <property type="entry name" value="Ankyrin repeat"/>
    <property type="match status" value="1"/>
</dbReference>
<dbReference type="Gene3D" id="1.25.40.20">
    <property type="entry name" value="Ankyrin repeat-containing domain"/>
    <property type="match status" value="1"/>
</dbReference>
<dbReference type="Pfam" id="PF01798">
    <property type="entry name" value="Nop"/>
    <property type="match status" value="1"/>
</dbReference>
<evidence type="ECO:0000313" key="3">
    <source>
        <dbReference type="Proteomes" id="UP000224567"/>
    </source>
</evidence>
<evidence type="ECO:0000259" key="1">
    <source>
        <dbReference type="Pfam" id="PF01798"/>
    </source>
</evidence>
<dbReference type="Gene3D" id="1.10.287.4070">
    <property type="match status" value="1"/>
</dbReference>
<dbReference type="InterPro" id="IPR036770">
    <property type="entry name" value="Ankyrin_rpt-contain_sf"/>
</dbReference>